<dbReference type="AlphaFoldDB" id="A0A0C2J566"/>
<comment type="similarity">
    <text evidence="1">Belongs to the universal ribosomal protein uS3 family.</text>
</comment>
<dbReference type="InterPro" id="IPR057258">
    <property type="entry name" value="Ribosomal_uS3"/>
</dbReference>
<name>A0A0C2J566_THEKT</name>
<feature type="compositionally biased region" description="Basic and acidic residues" evidence="8">
    <location>
        <begin position="285"/>
        <end position="315"/>
    </location>
</feature>
<dbReference type="NCBIfam" id="TIGR01008">
    <property type="entry name" value="uS3_euk_arch"/>
    <property type="match status" value="1"/>
</dbReference>
<dbReference type="InterPro" id="IPR009019">
    <property type="entry name" value="KH_sf_prok-type"/>
</dbReference>
<evidence type="ECO:0000256" key="5">
    <source>
        <dbReference type="ARBA" id="ARBA00035257"/>
    </source>
</evidence>
<feature type="compositionally biased region" description="Basic and acidic residues" evidence="8">
    <location>
        <begin position="256"/>
        <end position="265"/>
    </location>
</feature>
<keyword evidence="2 7" id="KW-0694">RNA-binding</keyword>
<feature type="region of interest" description="Disordered" evidence="8">
    <location>
        <begin position="192"/>
        <end position="346"/>
    </location>
</feature>
<dbReference type="GO" id="GO:0005634">
    <property type="term" value="C:nucleus"/>
    <property type="evidence" value="ECO:0007669"/>
    <property type="project" value="TreeGrafter"/>
</dbReference>
<protein>
    <recommendedName>
        <fullName evidence="5">Small ribosomal subunit protein uS3</fullName>
    </recommendedName>
    <alternativeName>
        <fullName evidence="6">40S ribosomal protein S3</fullName>
    </alternativeName>
</protein>
<keyword evidence="11" id="KW-1185">Reference proteome</keyword>
<evidence type="ECO:0000256" key="7">
    <source>
        <dbReference type="PROSITE-ProRule" id="PRU00118"/>
    </source>
</evidence>
<dbReference type="OrthoDB" id="10248446at2759"/>
<evidence type="ECO:0000256" key="1">
    <source>
        <dbReference type="ARBA" id="ARBA00010761"/>
    </source>
</evidence>
<dbReference type="PANTHER" id="PTHR11760:SF32">
    <property type="entry name" value="SMALL RIBOSOMAL SUBUNIT PROTEIN US3"/>
    <property type="match status" value="1"/>
</dbReference>
<proteinExistence type="inferred from homology"/>
<evidence type="ECO:0000313" key="10">
    <source>
        <dbReference type="EMBL" id="KII72969.1"/>
    </source>
</evidence>
<evidence type="ECO:0000256" key="8">
    <source>
        <dbReference type="SAM" id="MobiDB-lite"/>
    </source>
</evidence>
<dbReference type="GO" id="GO:0003723">
    <property type="term" value="F:RNA binding"/>
    <property type="evidence" value="ECO:0007669"/>
    <property type="project" value="UniProtKB-UniRule"/>
</dbReference>
<evidence type="ECO:0000259" key="9">
    <source>
        <dbReference type="PROSITE" id="PS50823"/>
    </source>
</evidence>
<dbReference type="InterPro" id="IPR036419">
    <property type="entry name" value="Ribosomal_S3_C_sf"/>
</dbReference>
<dbReference type="CDD" id="cd02413">
    <property type="entry name" value="KH-II_40S_S3"/>
    <property type="match status" value="1"/>
</dbReference>
<dbReference type="GO" id="GO:0006412">
    <property type="term" value="P:translation"/>
    <property type="evidence" value="ECO:0007669"/>
    <property type="project" value="InterPro"/>
</dbReference>
<dbReference type="GO" id="GO:0003735">
    <property type="term" value="F:structural constituent of ribosome"/>
    <property type="evidence" value="ECO:0007669"/>
    <property type="project" value="InterPro"/>
</dbReference>
<keyword evidence="4" id="KW-0687">Ribonucleoprotein</keyword>
<dbReference type="Gene3D" id="3.30.300.20">
    <property type="match status" value="1"/>
</dbReference>
<dbReference type="Gene3D" id="3.30.1140.32">
    <property type="entry name" value="Ribosomal protein S3, C-terminal domain"/>
    <property type="match status" value="1"/>
</dbReference>
<reference evidence="10 11" key="1">
    <citation type="journal article" date="2014" name="Genome Biol. Evol.">
        <title>The genome of the myxosporean Thelohanellus kitauei shows adaptations to nutrient acquisition within its fish host.</title>
        <authorList>
            <person name="Yang Y."/>
            <person name="Xiong J."/>
            <person name="Zhou Z."/>
            <person name="Huo F."/>
            <person name="Miao W."/>
            <person name="Ran C."/>
            <person name="Liu Y."/>
            <person name="Zhang J."/>
            <person name="Feng J."/>
            <person name="Wang M."/>
            <person name="Wang M."/>
            <person name="Wang L."/>
            <person name="Yao B."/>
        </authorList>
    </citation>
    <scope>NUCLEOTIDE SEQUENCE [LARGE SCALE GENOMIC DNA]</scope>
    <source>
        <strain evidence="10">Wuqing</strain>
    </source>
</reference>
<organism evidence="10 11">
    <name type="scientific">Thelohanellus kitauei</name>
    <name type="common">Myxosporean</name>
    <dbReference type="NCBI Taxonomy" id="669202"/>
    <lineage>
        <taxon>Eukaryota</taxon>
        <taxon>Metazoa</taxon>
        <taxon>Cnidaria</taxon>
        <taxon>Myxozoa</taxon>
        <taxon>Myxosporea</taxon>
        <taxon>Bivalvulida</taxon>
        <taxon>Platysporina</taxon>
        <taxon>Myxobolidae</taxon>
        <taxon>Thelohanellus</taxon>
    </lineage>
</organism>
<dbReference type="PROSITE" id="PS50823">
    <property type="entry name" value="KH_TYPE_2"/>
    <property type="match status" value="1"/>
</dbReference>
<dbReference type="InterPro" id="IPR005703">
    <property type="entry name" value="Ribosomal_uS3_euk/arc"/>
</dbReference>
<dbReference type="EMBL" id="JWZT01001054">
    <property type="protein sequence ID" value="KII72969.1"/>
    <property type="molecule type" value="Genomic_DNA"/>
</dbReference>
<evidence type="ECO:0000256" key="3">
    <source>
        <dbReference type="ARBA" id="ARBA00022980"/>
    </source>
</evidence>
<dbReference type="FunFam" id="3.30.300.20:FF:000006">
    <property type="entry name" value="40S ribosomal protein S3"/>
    <property type="match status" value="1"/>
</dbReference>
<feature type="domain" description="KH type-2" evidence="9">
    <location>
        <begin position="21"/>
        <end position="92"/>
    </location>
</feature>
<dbReference type="Proteomes" id="UP000031668">
    <property type="component" value="Unassembled WGS sequence"/>
</dbReference>
<dbReference type="GO" id="GO:0022627">
    <property type="term" value="C:cytosolic small ribosomal subunit"/>
    <property type="evidence" value="ECO:0007669"/>
    <property type="project" value="TreeGrafter"/>
</dbReference>
<sequence length="346" mass="39060">MVVTISKKRLFVKNGLLYSELNSFFKQQLMDDGYVGLEIRPRGTNTDLILMVIRPSDVVGDKGRRIRELQTLVQRKFNYDPDKIRIFVDPVRSRGLSAVGQCENLKIKLAQGVPVRKACYSIVRFIMRSGASGCEVVVSGKIRGQRAKSMKFVDGVMIHAGDAVKENVEFAKNSVLLKQGVLGVKVKINKTPKQRDEATRVPMLPDQIIVHEPKKNDETGEPWVESHEERKRPMPVHSDQAARPAEFGMDAPHSFRPREFGDSGRARPSGHDQTGGQPRYFNRYGDGDQSRPFGRREDGGQVRHYDRREPEDHSRPFGRYEGGAQPSRFTQDERIADQSGASFAPQ</sequence>
<dbReference type="SUPFAM" id="SSF54821">
    <property type="entry name" value="Ribosomal protein S3 C-terminal domain"/>
    <property type="match status" value="1"/>
</dbReference>
<evidence type="ECO:0000256" key="6">
    <source>
        <dbReference type="ARBA" id="ARBA00035408"/>
    </source>
</evidence>
<gene>
    <name evidence="10" type="ORF">RF11_13409</name>
</gene>
<keyword evidence="3 10" id="KW-0689">Ribosomal protein</keyword>
<dbReference type="InterPro" id="IPR015946">
    <property type="entry name" value="KH_dom-like_a/b"/>
</dbReference>
<dbReference type="InterPro" id="IPR001351">
    <property type="entry name" value="Ribosomal_uS3_C"/>
</dbReference>
<dbReference type="InterPro" id="IPR004044">
    <property type="entry name" value="KH_dom_type_2"/>
</dbReference>
<evidence type="ECO:0000256" key="4">
    <source>
        <dbReference type="ARBA" id="ARBA00023274"/>
    </source>
</evidence>
<dbReference type="SUPFAM" id="SSF54814">
    <property type="entry name" value="Prokaryotic type KH domain (KH-domain type II)"/>
    <property type="match status" value="1"/>
</dbReference>
<dbReference type="NCBIfam" id="NF003219">
    <property type="entry name" value="PRK04191.1"/>
    <property type="match status" value="1"/>
</dbReference>
<dbReference type="PANTHER" id="PTHR11760">
    <property type="entry name" value="30S/40S RIBOSOMAL PROTEIN S3"/>
    <property type="match status" value="1"/>
</dbReference>
<dbReference type="Pfam" id="PF07650">
    <property type="entry name" value="KH_2"/>
    <property type="match status" value="1"/>
</dbReference>
<dbReference type="Pfam" id="PF00189">
    <property type="entry name" value="Ribosomal_S3_C"/>
    <property type="match status" value="1"/>
</dbReference>
<comment type="caution">
    <text evidence="10">The sequence shown here is derived from an EMBL/GenBank/DDBJ whole genome shotgun (WGS) entry which is preliminary data.</text>
</comment>
<evidence type="ECO:0000256" key="2">
    <source>
        <dbReference type="ARBA" id="ARBA00022884"/>
    </source>
</evidence>
<accession>A0A0C2J566</accession>
<evidence type="ECO:0000313" key="11">
    <source>
        <dbReference type="Proteomes" id="UP000031668"/>
    </source>
</evidence>
<feature type="compositionally biased region" description="Basic and acidic residues" evidence="8">
    <location>
        <begin position="209"/>
        <end position="232"/>
    </location>
</feature>
<dbReference type="FunFam" id="3.30.1140.32:FF:000013">
    <property type="entry name" value="40S ribosomal protein S3"/>
    <property type="match status" value="1"/>
</dbReference>